<organism evidence="2">
    <name type="scientific">Brassica cretica</name>
    <name type="common">Mustard</name>
    <dbReference type="NCBI Taxonomy" id="69181"/>
    <lineage>
        <taxon>Eukaryota</taxon>
        <taxon>Viridiplantae</taxon>
        <taxon>Streptophyta</taxon>
        <taxon>Embryophyta</taxon>
        <taxon>Tracheophyta</taxon>
        <taxon>Spermatophyta</taxon>
        <taxon>Magnoliopsida</taxon>
        <taxon>eudicotyledons</taxon>
        <taxon>Gunneridae</taxon>
        <taxon>Pentapetalae</taxon>
        <taxon>rosids</taxon>
        <taxon>malvids</taxon>
        <taxon>Brassicales</taxon>
        <taxon>Brassicaceae</taxon>
        <taxon>Brassiceae</taxon>
        <taxon>Brassica</taxon>
    </lineage>
</organism>
<protein>
    <submittedName>
        <fullName evidence="2">Uncharacterized protein</fullName>
    </submittedName>
</protein>
<dbReference type="AlphaFoldDB" id="A0A8S9M5L0"/>
<proteinExistence type="predicted"/>
<evidence type="ECO:0000256" key="1">
    <source>
        <dbReference type="SAM" id="MobiDB-lite"/>
    </source>
</evidence>
<feature type="region of interest" description="Disordered" evidence="1">
    <location>
        <begin position="127"/>
        <end position="165"/>
    </location>
</feature>
<comment type="caution">
    <text evidence="2">The sequence shown here is derived from an EMBL/GenBank/DDBJ whole genome shotgun (WGS) entry which is preliminary data.</text>
</comment>
<gene>
    <name evidence="2" type="ORF">F2Q70_00012769</name>
</gene>
<name>A0A8S9M5L0_BRACR</name>
<evidence type="ECO:0000313" key="2">
    <source>
        <dbReference type="EMBL" id="KAF2615350.1"/>
    </source>
</evidence>
<sequence>MILFLRGSRAHLPEPQMQESGLRESNLGFALGDVVKIWKSIFGCWCCPRPRDYVRTRKSPGNLEVTASICETGSEPEGNPEVLGEPIGSPLDPEIILGTRSFFFKSWDHVWNTEALLRSWDHDWSPGAEWEPEDSSLDPETRFGTERPYGNPKAIEEPRGSSLDPEIFAWNPKAIWEP</sequence>
<dbReference type="EMBL" id="QGKY02000089">
    <property type="protein sequence ID" value="KAF2615350.1"/>
    <property type="molecule type" value="Genomic_DNA"/>
</dbReference>
<accession>A0A8S9M5L0</accession>
<reference evidence="2" key="1">
    <citation type="submission" date="2019-12" db="EMBL/GenBank/DDBJ databases">
        <title>Genome sequencing and annotation of Brassica cretica.</title>
        <authorList>
            <person name="Studholme D.J."/>
            <person name="Sarris P.F."/>
        </authorList>
    </citation>
    <scope>NUCLEOTIDE SEQUENCE</scope>
    <source>
        <strain evidence="2">PFS-102/07</strain>
        <tissue evidence="2">Leaf</tissue>
    </source>
</reference>